<feature type="compositionally biased region" description="Low complexity" evidence="1">
    <location>
        <begin position="664"/>
        <end position="680"/>
    </location>
</feature>
<dbReference type="EMBL" id="JBAHYK010000019">
    <property type="protein sequence ID" value="KAL0580987.1"/>
    <property type="molecule type" value="Genomic_DNA"/>
</dbReference>
<evidence type="ECO:0000313" key="4">
    <source>
        <dbReference type="Proteomes" id="UP001465976"/>
    </source>
</evidence>
<feature type="compositionally biased region" description="Pro residues" evidence="1">
    <location>
        <begin position="681"/>
        <end position="694"/>
    </location>
</feature>
<proteinExistence type="predicted"/>
<keyword evidence="2" id="KW-0812">Transmembrane</keyword>
<protein>
    <submittedName>
        <fullName evidence="3">Uncharacterized protein</fullName>
    </submittedName>
</protein>
<accession>A0ABR3FZZ4</accession>
<dbReference type="Proteomes" id="UP001465976">
    <property type="component" value="Unassembled WGS sequence"/>
</dbReference>
<feature type="compositionally biased region" description="Low complexity" evidence="1">
    <location>
        <begin position="633"/>
        <end position="656"/>
    </location>
</feature>
<feature type="compositionally biased region" description="Basic and acidic residues" evidence="1">
    <location>
        <begin position="476"/>
        <end position="491"/>
    </location>
</feature>
<sequence length="806" mass="85873">MSPSDQPPTSAGPTLFNRLRKSMSGQNPVKANKDAQSEADVQENVEEEAKSQEEEVGGVENDAGDAPINSESTVAHGEQLEAVTKDNAPGEVSDVVDTQTVEPETHAAGEETHKKQKVTGLERLKSFTKFRKGGRHATEDTTPSSAEAITEAEVESGSAQAVETDPAATGEAAEDNDAAVLTENEVKGPEREENDTASELASGDEKYNDPASLADTIRELVKSLPQPTEPVPLPSKAKLPQLDTSGRPIPPPGAVRVDDKALIAKLRSPQVMNGKAADSPEGEEKPSVFAVLDSFKAPSASEPGNTGDDTNDGDDGAEDDDDEGSDVEGEEPPHIITDDSSVMLYIPLVPTKKSKVEMAKSQIVPLNSVQSAVKERLGAEERKFAEMLSTYRVYGTFGRGTLPPSFTEEEANGGQAKEKAVQLPRFSWKFWPWKKKITTAPQPPAETPAPDTKPALPGSDDKKPEGDGDGDGNSKPTDDNDKKPTEGGDKAKRPHKLRKPKPVLDQRIWIPSNTQISIQALWWGYRIFLPPPIMAILSDKTIEAAKRAAMITTALTWFFSHLPLTMFPAPMQPALLMLQHLVPYLGYIATFISWSWSTLKGYDVGYGVILSATWILPVALIPGSWQAYDFPDPTKTPTTTPGTGTTTPTPSTGAPTQPAPGAPTQPSTGTPSQPSTGTPVPSQPTPPAGGPPLNPETGFPSAPGAPLESPITIGASEELPATMSQRLQLVKGEGVPEDPTMSKRLHMVKGVGVPEDPTMSKRFRMVKGEGVPVTDEEDSGEGAGEQDDGSKKPGVGGIWKYLTRSG</sequence>
<feature type="compositionally biased region" description="Basic residues" evidence="1">
    <location>
        <begin position="126"/>
        <end position="135"/>
    </location>
</feature>
<feature type="compositionally biased region" description="Basic and acidic residues" evidence="1">
    <location>
        <begin position="103"/>
        <end position="113"/>
    </location>
</feature>
<feature type="compositionally biased region" description="Acidic residues" evidence="1">
    <location>
        <begin position="774"/>
        <end position="787"/>
    </location>
</feature>
<feature type="compositionally biased region" description="Polar residues" evidence="1">
    <location>
        <begin position="1"/>
        <end position="12"/>
    </location>
</feature>
<keyword evidence="4" id="KW-1185">Reference proteome</keyword>
<gene>
    <name evidence="3" type="ORF">V5O48_001079</name>
</gene>
<organism evidence="3 4">
    <name type="scientific">Marasmius crinis-equi</name>
    <dbReference type="NCBI Taxonomy" id="585013"/>
    <lineage>
        <taxon>Eukaryota</taxon>
        <taxon>Fungi</taxon>
        <taxon>Dikarya</taxon>
        <taxon>Basidiomycota</taxon>
        <taxon>Agaricomycotina</taxon>
        <taxon>Agaricomycetes</taxon>
        <taxon>Agaricomycetidae</taxon>
        <taxon>Agaricales</taxon>
        <taxon>Marasmiineae</taxon>
        <taxon>Marasmiaceae</taxon>
        <taxon>Marasmius</taxon>
    </lineage>
</organism>
<comment type="caution">
    <text evidence="3">The sequence shown here is derived from an EMBL/GenBank/DDBJ whole genome shotgun (WGS) entry which is preliminary data.</text>
</comment>
<feature type="transmembrane region" description="Helical" evidence="2">
    <location>
        <begin position="581"/>
        <end position="599"/>
    </location>
</feature>
<feature type="region of interest" description="Disordered" evidence="1">
    <location>
        <begin position="631"/>
        <end position="710"/>
    </location>
</feature>
<evidence type="ECO:0000313" key="3">
    <source>
        <dbReference type="EMBL" id="KAL0580987.1"/>
    </source>
</evidence>
<name>A0ABR3FZZ4_9AGAR</name>
<feature type="compositionally biased region" description="Acidic residues" evidence="1">
    <location>
        <begin position="309"/>
        <end position="330"/>
    </location>
</feature>
<evidence type="ECO:0000256" key="2">
    <source>
        <dbReference type="SAM" id="Phobius"/>
    </source>
</evidence>
<feature type="region of interest" description="Disordered" evidence="1">
    <location>
        <begin position="438"/>
        <end position="499"/>
    </location>
</feature>
<feature type="transmembrane region" description="Helical" evidence="2">
    <location>
        <begin position="606"/>
        <end position="625"/>
    </location>
</feature>
<keyword evidence="2" id="KW-0472">Membrane</keyword>
<feature type="region of interest" description="Disordered" evidence="1">
    <location>
        <begin position="749"/>
        <end position="806"/>
    </location>
</feature>
<reference evidence="3 4" key="1">
    <citation type="submission" date="2024-02" db="EMBL/GenBank/DDBJ databases">
        <title>A draft genome for the cacao thread blight pathogen Marasmius crinis-equi.</title>
        <authorList>
            <person name="Cohen S.P."/>
            <person name="Baruah I.K."/>
            <person name="Amoako-Attah I."/>
            <person name="Bukari Y."/>
            <person name="Meinhardt L.W."/>
            <person name="Bailey B.A."/>
        </authorList>
    </citation>
    <scope>NUCLEOTIDE SEQUENCE [LARGE SCALE GENOMIC DNA]</scope>
    <source>
        <strain evidence="3 4">GH-76</strain>
    </source>
</reference>
<evidence type="ECO:0000256" key="1">
    <source>
        <dbReference type="SAM" id="MobiDB-lite"/>
    </source>
</evidence>
<keyword evidence="2" id="KW-1133">Transmembrane helix</keyword>
<feature type="region of interest" description="Disordered" evidence="1">
    <location>
        <begin position="1"/>
        <end position="339"/>
    </location>
</feature>